<comment type="caution">
    <text evidence="4">The sequence shown here is derived from an EMBL/GenBank/DDBJ whole genome shotgun (WGS) entry which is preliminary data.</text>
</comment>
<evidence type="ECO:0000313" key="6">
    <source>
        <dbReference type="Proteomes" id="UP001230951"/>
    </source>
</evidence>
<gene>
    <name evidence="4" type="ORF">J2S90_004764</name>
    <name evidence="5" type="ORF">J2S93_004439</name>
</gene>
<dbReference type="AlphaFoldDB" id="A0AAW8DN77"/>
<name>A0AAW8DN77_9MICC</name>
<dbReference type="Pfam" id="PF00266">
    <property type="entry name" value="Aminotran_5"/>
    <property type="match status" value="1"/>
</dbReference>
<comment type="catalytic activity">
    <reaction evidence="2">
        <text>(sulfur carrier)-H + L-cysteine = (sulfur carrier)-SH + L-alanine</text>
        <dbReference type="Rhea" id="RHEA:43892"/>
        <dbReference type="Rhea" id="RHEA-COMP:14737"/>
        <dbReference type="Rhea" id="RHEA-COMP:14739"/>
        <dbReference type="ChEBI" id="CHEBI:29917"/>
        <dbReference type="ChEBI" id="CHEBI:35235"/>
        <dbReference type="ChEBI" id="CHEBI:57972"/>
        <dbReference type="ChEBI" id="CHEBI:64428"/>
        <dbReference type="EC" id="2.8.1.7"/>
    </reaction>
</comment>
<dbReference type="EMBL" id="JAUSRG010000026">
    <property type="protein sequence ID" value="MDP9907769.1"/>
    <property type="molecule type" value="Genomic_DNA"/>
</dbReference>
<evidence type="ECO:0000313" key="7">
    <source>
        <dbReference type="Proteomes" id="UP001242995"/>
    </source>
</evidence>
<evidence type="ECO:0000256" key="1">
    <source>
        <dbReference type="ARBA" id="ARBA00001933"/>
    </source>
</evidence>
<organism evidence="4 7">
    <name type="scientific">Arthrobacter bambusae</name>
    <dbReference type="NCBI Taxonomy" id="1338426"/>
    <lineage>
        <taxon>Bacteria</taxon>
        <taxon>Bacillati</taxon>
        <taxon>Actinomycetota</taxon>
        <taxon>Actinomycetes</taxon>
        <taxon>Micrococcales</taxon>
        <taxon>Micrococcaceae</taxon>
        <taxon>Arthrobacter</taxon>
    </lineage>
</organism>
<evidence type="ECO:0000313" key="4">
    <source>
        <dbReference type="EMBL" id="MDP9907769.1"/>
    </source>
</evidence>
<protein>
    <submittedName>
        <fullName evidence="4">Cysteine sulfinate desulfinase/cysteine desulfurase-like protein</fullName>
    </submittedName>
</protein>
<comment type="cofactor">
    <cofactor evidence="1">
        <name>pyridoxal 5'-phosphate</name>
        <dbReference type="ChEBI" id="CHEBI:597326"/>
    </cofactor>
</comment>
<reference evidence="4 6" key="1">
    <citation type="submission" date="2023-07" db="EMBL/GenBank/DDBJ databases">
        <title>Sorghum-associated microbial communities from plants grown in Nebraska, USA.</title>
        <authorList>
            <person name="Schachtman D."/>
        </authorList>
    </citation>
    <scope>NUCLEOTIDE SEQUENCE</scope>
    <source>
        <strain evidence="4">DS1006</strain>
        <strain evidence="5 6">DS1016</strain>
    </source>
</reference>
<keyword evidence="6" id="KW-1185">Reference proteome</keyword>
<dbReference type="RefSeq" id="WP_306964546.1">
    <property type="nucleotide sequence ID" value="NZ_JAUSRG010000026.1"/>
</dbReference>
<evidence type="ECO:0000256" key="2">
    <source>
        <dbReference type="ARBA" id="ARBA00050776"/>
    </source>
</evidence>
<dbReference type="Proteomes" id="UP001242995">
    <property type="component" value="Unassembled WGS sequence"/>
</dbReference>
<dbReference type="SUPFAM" id="SSF53383">
    <property type="entry name" value="PLP-dependent transferases"/>
    <property type="match status" value="1"/>
</dbReference>
<sequence>MAGLSLGTVLDGANTANLTESKRPAAASLECRFWNQLSKRIQTVTANSPLDDALPNCLNFRIPDIDSVDLQSALPKIAMSTGSACNSSDQNPSHVLMAIGLDGAMARSSIRVGFGRFTTTEEIDEAAGMIAKAVQRLQSS</sequence>
<feature type="domain" description="Aminotransferase class V" evidence="3">
    <location>
        <begin position="7"/>
        <end position="124"/>
    </location>
</feature>
<accession>A0AAW8DN77</accession>
<evidence type="ECO:0000313" key="5">
    <source>
        <dbReference type="EMBL" id="MDQ0182980.1"/>
    </source>
</evidence>
<dbReference type="InterPro" id="IPR000192">
    <property type="entry name" value="Aminotrans_V_dom"/>
</dbReference>
<dbReference type="GO" id="GO:0031071">
    <property type="term" value="F:cysteine desulfurase activity"/>
    <property type="evidence" value="ECO:0007669"/>
    <property type="project" value="UniProtKB-EC"/>
</dbReference>
<dbReference type="InterPro" id="IPR015422">
    <property type="entry name" value="PyrdxlP-dep_Trfase_small"/>
</dbReference>
<proteinExistence type="predicted"/>
<dbReference type="Gene3D" id="3.90.1150.10">
    <property type="entry name" value="Aspartate Aminotransferase, domain 1"/>
    <property type="match status" value="1"/>
</dbReference>
<dbReference type="Proteomes" id="UP001230951">
    <property type="component" value="Unassembled WGS sequence"/>
</dbReference>
<dbReference type="InterPro" id="IPR015424">
    <property type="entry name" value="PyrdxlP-dep_Trfase"/>
</dbReference>
<dbReference type="EMBL" id="JAUSTF010000018">
    <property type="protein sequence ID" value="MDQ0182980.1"/>
    <property type="molecule type" value="Genomic_DNA"/>
</dbReference>
<evidence type="ECO:0000259" key="3">
    <source>
        <dbReference type="Pfam" id="PF00266"/>
    </source>
</evidence>
<dbReference type="PANTHER" id="PTHR11601">
    <property type="entry name" value="CYSTEINE DESULFURYLASE FAMILY MEMBER"/>
    <property type="match status" value="1"/>
</dbReference>
<dbReference type="PANTHER" id="PTHR11601:SF34">
    <property type="entry name" value="CYSTEINE DESULFURASE"/>
    <property type="match status" value="1"/>
</dbReference>